<evidence type="ECO:0000313" key="4">
    <source>
        <dbReference type="Proteomes" id="UP000253383"/>
    </source>
</evidence>
<gene>
    <name evidence="3" type="ORF">DUE52_23170</name>
</gene>
<evidence type="ECO:0000256" key="1">
    <source>
        <dbReference type="SAM" id="SignalP"/>
    </source>
</evidence>
<dbReference type="CDD" id="cd11524">
    <property type="entry name" value="SYLF"/>
    <property type="match status" value="1"/>
</dbReference>
<keyword evidence="4" id="KW-1185">Reference proteome</keyword>
<keyword evidence="1" id="KW-0732">Signal</keyword>
<dbReference type="PANTHER" id="PTHR15629">
    <property type="entry name" value="SH3YL1 PROTEIN"/>
    <property type="match status" value="1"/>
</dbReference>
<dbReference type="InterPro" id="IPR007461">
    <property type="entry name" value="Ysc84_actin-binding"/>
</dbReference>
<dbReference type="PANTHER" id="PTHR15629:SF2">
    <property type="entry name" value="SH3 DOMAIN-CONTAINING YSC84-LIKE PROTEIN 1"/>
    <property type="match status" value="1"/>
</dbReference>
<dbReference type="OrthoDB" id="9782434at2"/>
<dbReference type="AlphaFoldDB" id="A0A368JHS7"/>
<dbReference type="GO" id="GO:0035091">
    <property type="term" value="F:phosphatidylinositol binding"/>
    <property type="evidence" value="ECO:0007669"/>
    <property type="project" value="TreeGrafter"/>
</dbReference>
<comment type="caution">
    <text evidence="3">The sequence shown here is derived from an EMBL/GenBank/DDBJ whole genome shotgun (WGS) entry which is preliminary data.</text>
</comment>
<name>A0A368JHS7_9BACT</name>
<organism evidence="3 4">
    <name type="scientific">Larkinella punicea</name>
    <dbReference type="NCBI Taxonomy" id="2315727"/>
    <lineage>
        <taxon>Bacteria</taxon>
        <taxon>Pseudomonadati</taxon>
        <taxon>Bacteroidota</taxon>
        <taxon>Cytophagia</taxon>
        <taxon>Cytophagales</taxon>
        <taxon>Spirosomataceae</taxon>
        <taxon>Larkinella</taxon>
    </lineage>
</organism>
<reference evidence="3 4" key="1">
    <citation type="submission" date="2018-07" db="EMBL/GenBank/DDBJ databases">
        <title>Genome analysis of Larkinella rosea.</title>
        <authorList>
            <person name="Zhou Z."/>
            <person name="Wang G."/>
        </authorList>
    </citation>
    <scope>NUCLEOTIDE SEQUENCE [LARGE SCALE GENOMIC DNA]</scope>
    <source>
        <strain evidence="4">zzj9</strain>
    </source>
</reference>
<evidence type="ECO:0000259" key="2">
    <source>
        <dbReference type="Pfam" id="PF04366"/>
    </source>
</evidence>
<dbReference type="InterPro" id="IPR051702">
    <property type="entry name" value="SH3_domain_YSC84-like"/>
</dbReference>
<feature type="chain" id="PRO_5017025394" description="Ysc84 actin-binding domain-containing protein" evidence="1">
    <location>
        <begin position="25"/>
        <end position="231"/>
    </location>
</feature>
<feature type="domain" description="Ysc84 actin-binding" evidence="2">
    <location>
        <begin position="107"/>
        <end position="229"/>
    </location>
</feature>
<dbReference type="Proteomes" id="UP000253383">
    <property type="component" value="Unassembled WGS sequence"/>
</dbReference>
<dbReference type="Pfam" id="PF04366">
    <property type="entry name" value="Ysc84"/>
    <property type="match status" value="1"/>
</dbReference>
<dbReference type="EMBL" id="QOWE01000021">
    <property type="protein sequence ID" value="RCR67217.1"/>
    <property type="molecule type" value="Genomic_DNA"/>
</dbReference>
<dbReference type="RefSeq" id="WP_114408448.1">
    <property type="nucleotide sequence ID" value="NZ_QOWE01000021.1"/>
</dbReference>
<evidence type="ECO:0000313" key="3">
    <source>
        <dbReference type="EMBL" id="RCR67217.1"/>
    </source>
</evidence>
<feature type="signal peptide" evidence="1">
    <location>
        <begin position="1"/>
        <end position="24"/>
    </location>
</feature>
<proteinExistence type="predicted"/>
<protein>
    <recommendedName>
        <fullName evidence="2">Ysc84 actin-binding domain-containing protein</fullName>
    </recommendedName>
</protein>
<accession>A0A368JHS7</accession>
<sequence>MNLKASVLAVLMSGFSIASTPSMAQANSGTSGQKESAKLEAANTILTEFSQMKETIPQQLLDLSEGIVIIPKMINAGFVVGGKRGKGIALVKNKQGDWSDPVFVTLTGGSFGFQIGVQAVDLVLVFKSSKTLLDMSSGSFTLGGDLSVAAGPMGRSSTASTDSKLEAEVYSYSRSKGLFAGITLNGAALSVDRDANTAFYDRFENANTLFNSSSSTSREVQDLKNTLKSLE</sequence>